<comment type="subcellular location">
    <subcellularLocation>
        <location evidence="1">Cell membrane</location>
        <topology evidence="1">Multi-pass membrane protein</topology>
    </subcellularLocation>
</comment>
<dbReference type="InterPro" id="IPR046342">
    <property type="entry name" value="CBS_dom_sf"/>
</dbReference>
<keyword evidence="5" id="KW-0677">Repeat</keyword>
<evidence type="ECO:0000256" key="9">
    <source>
        <dbReference type="PROSITE-ProRule" id="PRU00703"/>
    </source>
</evidence>
<dbReference type="Proteomes" id="UP001060164">
    <property type="component" value="Chromosome"/>
</dbReference>
<evidence type="ECO:0000256" key="1">
    <source>
        <dbReference type="ARBA" id="ARBA00004651"/>
    </source>
</evidence>
<dbReference type="SUPFAM" id="SSF54631">
    <property type="entry name" value="CBS-domain pair"/>
    <property type="match status" value="1"/>
</dbReference>
<dbReference type="EMBL" id="CP102290">
    <property type="protein sequence ID" value="UWP59521.1"/>
    <property type="molecule type" value="Genomic_DNA"/>
</dbReference>
<comment type="similarity">
    <text evidence="2">Belongs to the UPF0053 family.</text>
</comment>
<evidence type="ECO:0000259" key="13">
    <source>
        <dbReference type="PROSITE" id="PS51846"/>
    </source>
</evidence>
<dbReference type="CDD" id="cd04590">
    <property type="entry name" value="CBS_pair_CorC_HlyC_assoc"/>
    <property type="match status" value="1"/>
</dbReference>
<evidence type="ECO:0000256" key="2">
    <source>
        <dbReference type="ARBA" id="ARBA00006337"/>
    </source>
</evidence>
<keyword evidence="15" id="KW-1185">Reference proteome</keyword>
<protein>
    <submittedName>
        <fullName evidence="14">Hemolysin family protein</fullName>
    </submittedName>
</protein>
<evidence type="ECO:0000256" key="5">
    <source>
        <dbReference type="ARBA" id="ARBA00022737"/>
    </source>
</evidence>
<evidence type="ECO:0000256" key="7">
    <source>
        <dbReference type="ARBA" id="ARBA00023122"/>
    </source>
</evidence>
<dbReference type="PANTHER" id="PTHR22777:SF32">
    <property type="entry name" value="UPF0053 INNER MEMBRANE PROTEIN YFJD"/>
    <property type="match status" value="1"/>
</dbReference>
<dbReference type="Gene3D" id="3.10.580.10">
    <property type="entry name" value="CBS-domain"/>
    <property type="match status" value="1"/>
</dbReference>
<feature type="transmembrane region" description="Helical" evidence="11">
    <location>
        <begin position="12"/>
        <end position="31"/>
    </location>
</feature>
<dbReference type="PANTHER" id="PTHR22777">
    <property type="entry name" value="HEMOLYSIN-RELATED"/>
    <property type="match status" value="1"/>
</dbReference>
<reference evidence="14" key="1">
    <citation type="journal article" date="2022" name="Cell">
        <title>Design, construction, and in vivo augmentation of a complex gut microbiome.</title>
        <authorList>
            <person name="Cheng A.G."/>
            <person name="Ho P.Y."/>
            <person name="Aranda-Diaz A."/>
            <person name="Jain S."/>
            <person name="Yu F.B."/>
            <person name="Meng X."/>
            <person name="Wang M."/>
            <person name="Iakiviak M."/>
            <person name="Nagashima K."/>
            <person name="Zhao A."/>
            <person name="Murugkar P."/>
            <person name="Patil A."/>
            <person name="Atabakhsh K."/>
            <person name="Weakley A."/>
            <person name="Yan J."/>
            <person name="Brumbaugh A.R."/>
            <person name="Higginbottom S."/>
            <person name="Dimas A."/>
            <person name="Shiver A.L."/>
            <person name="Deutschbauer A."/>
            <person name="Neff N."/>
            <person name="Sonnenburg J.L."/>
            <person name="Huang K.C."/>
            <person name="Fischbach M.A."/>
        </authorList>
    </citation>
    <scope>NUCLEOTIDE SEQUENCE</scope>
    <source>
        <strain evidence="14">DSM 19829</strain>
    </source>
</reference>
<feature type="domain" description="CBS" evidence="12">
    <location>
        <begin position="223"/>
        <end position="282"/>
    </location>
</feature>
<keyword evidence="6 10" id="KW-1133">Transmembrane helix</keyword>
<dbReference type="InterPro" id="IPR016169">
    <property type="entry name" value="FAD-bd_PCMH_sub2"/>
</dbReference>
<keyword evidence="3" id="KW-1003">Cell membrane</keyword>
<name>A0ABY5VH65_9FIRM</name>
<feature type="transmembrane region" description="Helical" evidence="11">
    <location>
        <begin position="138"/>
        <end position="160"/>
    </location>
</feature>
<dbReference type="InterPro" id="IPR005170">
    <property type="entry name" value="Transptr-assoc_dom"/>
</dbReference>
<evidence type="ECO:0000256" key="4">
    <source>
        <dbReference type="ARBA" id="ARBA00022692"/>
    </source>
</evidence>
<sequence length="453" mass="50512">MDDGSSPLPGVLIFLIFTVISVVMNTFRAALLNISESNAEKEAESGNGKYAYMLRLIEEPFLLNSTAQVVTMLFGMAAGLSVVRRFSGYFHGIVTPYITSTPGWVISGILIVLILLILSISVGYLAPQKIGSYHAESCAVKLVGAVRLIIMVMTPVTFFLNRAANGLVRLFGIDPYHYQDDVTEDEIIDLVDEAHEQGVILESEAEMIQNIMAFGDKTARDIMTHRKNVNAIEASTTLGEAMAFMLENSNTRYPVYYETIDNIIGIIHMKDAAIQMIEHNQQDAPVCEIKNLVRYVGFIPETRNIDSIFKAMQAKKVHMTIVIDEYGQTSGIVTMEDILEEIVGNILDEYDDSDDFIQPQFDDSMLMDGLTPLEQVGEVLGLDFDDQDFETLNGYLTSLLGHIPTEEDKEVEALGYRFQILVVEDNIIQKLRVTKGKQEEGEDTCLDIQNSQT</sequence>
<evidence type="ECO:0000256" key="3">
    <source>
        <dbReference type="ARBA" id="ARBA00022475"/>
    </source>
</evidence>
<keyword evidence="8 10" id="KW-0472">Membrane</keyword>
<dbReference type="Gene3D" id="3.30.465.10">
    <property type="match status" value="1"/>
</dbReference>
<evidence type="ECO:0000256" key="11">
    <source>
        <dbReference type="SAM" id="Phobius"/>
    </source>
</evidence>
<dbReference type="Pfam" id="PF03471">
    <property type="entry name" value="CorC_HlyC"/>
    <property type="match status" value="1"/>
</dbReference>
<dbReference type="RefSeq" id="WP_028527892.1">
    <property type="nucleotide sequence ID" value="NZ_CABLBR010000005.1"/>
</dbReference>
<feature type="transmembrane region" description="Helical" evidence="11">
    <location>
        <begin position="61"/>
        <end position="83"/>
    </location>
</feature>
<dbReference type="InterPro" id="IPR000644">
    <property type="entry name" value="CBS_dom"/>
</dbReference>
<keyword evidence="7 9" id="KW-0129">CBS domain</keyword>
<dbReference type="Pfam" id="PF00571">
    <property type="entry name" value="CBS"/>
    <property type="match status" value="2"/>
</dbReference>
<dbReference type="InterPro" id="IPR002550">
    <property type="entry name" value="CNNM"/>
</dbReference>
<evidence type="ECO:0000259" key="12">
    <source>
        <dbReference type="PROSITE" id="PS51371"/>
    </source>
</evidence>
<feature type="transmembrane region" description="Helical" evidence="11">
    <location>
        <begin position="103"/>
        <end position="126"/>
    </location>
</feature>
<dbReference type="InterPro" id="IPR044751">
    <property type="entry name" value="Ion_transp-like_CBS"/>
</dbReference>
<feature type="domain" description="CBS" evidence="12">
    <location>
        <begin position="292"/>
        <end position="349"/>
    </location>
</feature>
<evidence type="ECO:0000256" key="10">
    <source>
        <dbReference type="PROSITE-ProRule" id="PRU01193"/>
    </source>
</evidence>
<evidence type="ECO:0000256" key="6">
    <source>
        <dbReference type="ARBA" id="ARBA00022989"/>
    </source>
</evidence>
<proteinExistence type="inferred from homology"/>
<dbReference type="SMART" id="SM01091">
    <property type="entry name" value="CorC_HlyC"/>
    <property type="match status" value="1"/>
</dbReference>
<organism evidence="14 15">
    <name type="scientific">Ruminococcus gauvreauii</name>
    <dbReference type="NCBI Taxonomy" id="438033"/>
    <lineage>
        <taxon>Bacteria</taxon>
        <taxon>Bacillati</taxon>
        <taxon>Bacillota</taxon>
        <taxon>Clostridia</taxon>
        <taxon>Eubacteriales</taxon>
        <taxon>Oscillospiraceae</taxon>
        <taxon>Ruminococcus</taxon>
    </lineage>
</organism>
<feature type="domain" description="CNNM transmembrane" evidence="13">
    <location>
        <begin position="3"/>
        <end position="204"/>
    </location>
</feature>
<accession>A0ABY5VH65</accession>
<dbReference type="Pfam" id="PF01595">
    <property type="entry name" value="CNNM"/>
    <property type="match status" value="1"/>
</dbReference>
<dbReference type="PROSITE" id="PS51846">
    <property type="entry name" value="CNNM"/>
    <property type="match status" value="1"/>
</dbReference>
<evidence type="ECO:0000256" key="8">
    <source>
        <dbReference type="ARBA" id="ARBA00023136"/>
    </source>
</evidence>
<keyword evidence="4 10" id="KW-0812">Transmembrane</keyword>
<evidence type="ECO:0000313" key="14">
    <source>
        <dbReference type="EMBL" id="UWP59521.1"/>
    </source>
</evidence>
<dbReference type="SUPFAM" id="SSF56176">
    <property type="entry name" value="FAD-binding/transporter-associated domain-like"/>
    <property type="match status" value="1"/>
</dbReference>
<dbReference type="PROSITE" id="PS51371">
    <property type="entry name" value="CBS"/>
    <property type="match status" value="2"/>
</dbReference>
<gene>
    <name evidence="14" type="ORF">NQ502_00180</name>
</gene>
<evidence type="ECO:0000313" key="15">
    <source>
        <dbReference type="Proteomes" id="UP001060164"/>
    </source>
</evidence>
<dbReference type="InterPro" id="IPR036318">
    <property type="entry name" value="FAD-bd_PCMH-like_sf"/>
</dbReference>